<feature type="transmembrane region" description="Helical" evidence="13">
    <location>
        <begin position="53"/>
        <end position="74"/>
    </location>
</feature>
<keyword evidence="6 13" id="KW-0812">Transmembrane</keyword>
<evidence type="ECO:0000256" key="5">
    <source>
        <dbReference type="ARBA" id="ARBA00022670"/>
    </source>
</evidence>
<evidence type="ECO:0000256" key="2">
    <source>
        <dbReference type="ARBA" id="ARBA00004651"/>
    </source>
</evidence>
<reference evidence="15" key="1">
    <citation type="submission" date="2016-10" db="EMBL/GenBank/DDBJ databases">
        <title>Sequence of Gallionella enrichment culture.</title>
        <authorList>
            <person name="Poehlein A."/>
            <person name="Muehling M."/>
            <person name="Daniel R."/>
        </authorList>
    </citation>
    <scope>NUCLEOTIDE SEQUENCE</scope>
</reference>
<protein>
    <submittedName>
        <fullName evidence="15">Peptidase family M50</fullName>
    </submittedName>
</protein>
<keyword evidence="10 13" id="KW-1133">Transmembrane helix</keyword>
<dbReference type="Pfam" id="PF02163">
    <property type="entry name" value="Peptidase_M50"/>
    <property type="match status" value="1"/>
</dbReference>
<gene>
    <name evidence="15" type="ORF">GALL_127100</name>
</gene>
<comment type="cofactor">
    <cofactor evidence="1">
        <name>Zn(2+)</name>
        <dbReference type="ChEBI" id="CHEBI:29105"/>
    </cofactor>
</comment>
<sequence>MAQLRTGLIFYFIFVASLCIREWARAWTIDKLGDPNPAAQGRLTLNPIAHMDLFGSVIFPLVCIFFPGGIVFGWGKPVIPNPSYFSNPKRGEVIAALSGPMANFMVALVASVIFGFLHRLDPTTEQLYANVLLVNIMLAVFNLVPLPPLDGGVLLKHLVGMSEIMFYRISQWSLILWLALIWFNPVQMAFVYAMNLCSIPFELVYRVIS</sequence>
<dbReference type="PANTHER" id="PTHR35864">
    <property type="entry name" value="ZINC METALLOPROTEASE MJ0611-RELATED"/>
    <property type="match status" value="1"/>
</dbReference>
<evidence type="ECO:0000256" key="1">
    <source>
        <dbReference type="ARBA" id="ARBA00001947"/>
    </source>
</evidence>
<keyword evidence="8" id="KW-0378">Hydrolase</keyword>
<comment type="similarity">
    <text evidence="3">Belongs to the peptidase M50B family.</text>
</comment>
<dbReference type="GO" id="GO:0046872">
    <property type="term" value="F:metal ion binding"/>
    <property type="evidence" value="ECO:0007669"/>
    <property type="project" value="UniProtKB-KW"/>
</dbReference>
<dbReference type="InterPro" id="IPR052348">
    <property type="entry name" value="Metallopeptidase_M50B"/>
</dbReference>
<dbReference type="InterPro" id="IPR044537">
    <property type="entry name" value="Rip2-like"/>
</dbReference>
<keyword evidence="5" id="KW-0645">Protease</keyword>
<evidence type="ECO:0000313" key="15">
    <source>
        <dbReference type="EMBL" id="OIR05152.1"/>
    </source>
</evidence>
<evidence type="ECO:0000256" key="9">
    <source>
        <dbReference type="ARBA" id="ARBA00022833"/>
    </source>
</evidence>
<keyword evidence="12 13" id="KW-0472">Membrane</keyword>
<evidence type="ECO:0000256" key="7">
    <source>
        <dbReference type="ARBA" id="ARBA00022723"/>
    </source>
</evidence>
<evidence type="ECO:0000256" key="3">
    <source>
        <dbReference type="ARBA" id="ARBA00007931"/>
    </source>
</evidence>
<evidence type="ECO:0000259" key="14">
    <source>
        <dbReference type="Pfam" id="PF02163"/>
    </source>
</evidence>
<keyword evidence="7" id="KW-0479">Metal-binding</keyword>
<keyword evidence="9" id="KW-0862">Zinc</keyword>
<organism evidence="15">
    <name type="scientific">mine drainage metagenome</name>
    <dbReference type="NCBI Taxonomy" id="410659"/>
    <lineage>
        <taxon>unclassified sequences</taxon>
        <taxon>metagenomes</taxon>
        <taxon>ecological metagenomes</taxon>
    </lineage>
</organism>
<feature type="transmembrane region" description="Helical" evidence="13">
    <location>
        <begin position="164"/>
        <end position="183"/>
    </location>
</feature>
<dbReference type="EMBL" id="MLJW01000052">
    <property type="protein sequence ID" value="OIR05152.1"/>
    <property type="molecule type" value="Genomic_DNA"/>
</dbReference>
<feature type="transmembrane region" description="Helical" evidence="13">
    <location>
        <begin position="127"/>
        <end position="144"/>
    </location>
</feature>
<name>A0A1J5SMA6_9ZZZZ</name>
<accession>A0A1J5SMA6</accession>
<evidence type="ECO:0000256" key="13">
    <source>
        <dbReference type="SAM" id="Phobius"/>
    </source>
</evidence>
<dbReference type="PANTHER" id="PTHR35864:SF1">
    <property type="entry name" value="ZINC METALLOPROTEASE YWHC-RELATED"/>
    <property type="match status" value="1"/>
</dbReference>
<dbReference type="GO" id="GO:0008237">
    <property type="term" value="F:metallopeptidase activity"/>
    <property type="evidence" value="ECO:0007669"/>
    <property type="project" value="UniProtKB-KW"/>
</dbReference>
<dbReference type="CDD" id="cd06158">
    <property type="entry name" value="S2P-M50_like_1"/>
    <property type="match status" value="1"/>
</dbReference>
<comment type="subcellular location">
    <subcellularLocation>
        <location evidence="2">Cell membrane</location>
        <topology evidence="2">Multi-pass membrane protein</topology>
    </subcellularLocation>
</comment>
<evidence type="ECO:0000256" key="8">
    <source>
        <dbReference type="ARBA" id="ARBA00022801"/>
    </source>
</evidence>
<dbReference type="AlphaFoldDB" id="A0A1J5SMA6"/>
<evidence type="ECO:0000256" key="6">
    <source>
        <dbReference type="ARBA" id="ARBA00022692"/>
    </source>
</evidence>
<keyword evidence="11" id="KW-0482">Metalloprotease</keyword>
<evidence type="ECO:0000256" key="12">
    <source>
        <dbReference type="ARBA" id="ARBA00023136"/>
    </source>
</evidence>
<feature type="transmembrane region" description="Helical" evidence="13">
    <location>
        <begin position="94"/>
        <end position="115"/>
    </location>
</feature>
<dbReference type="InterPro" id="IPR008915">
    <property type="entry name" value="Peptidase_M50"/>
</dbReference>
<keyword evidence="4" id="KW-1003">Cell membrane</keyword>
<proteinExistence type="inferred from homology"/>
<dbReference type="GO" id="GO:0005886">
    <property type="term" value="C:plasma membrane"/>
    <property type="evidence" value="ECO:0007669"/>
    <property type="project" value="UniProtKB-SubCell"/>
</dbReference>
<dbReference type="GO" id="GO:0006508">
    <property type="term" value="P:proteolysis"/>
    <property type="evidence" value="ECO:0007669"/>
    <property type="project" value="UniProtKB-KW"/>
</dbReference>
<comment type="caution">
    <text evidence="15">The sequence shown here is derived from an EMBL/GenBank/DDBJ whole genome shotgun (WGS) entry which is preliminary data.</text>
</comment>
<evidence type="ECO:0000256" key="4">
    <source>
        <dbReference type="ARBA" id="ARBA00022475"/>
    </source>
</evidence>
<evidence type="ECO:0000256" key="10">
    <source>
        <dbReference type="ARBA" id="ARBA00022989"/>
    </source>
</evidence>
<feature type="domain" description="Peptidase M50" evidence="14">
    <location>
        <begin position="126"/>
        <end position="170"/>
    </location>
</feature>
<evidence type="ECO:0000256" key="11">
    <source>
        <dbReference type="ARBA" id="ARBA00023049"/>
    </source>
</evidence>